<dbReference type="PANTHER" id="PTHR21666:SF270">
    <property type="entry name" value="MUREIN HYDROLASE ACTIVATOR ENVC"/>
    <property type="match status" value="1"/>
</dbReference>
<dbReference type="KEGG" id="thyd:TTHT_0094"/>
<dbReference type="RefSeq" id="WP_201328074.1">
    <property type="nucleotide sequence ID" value="NZ_AP017470.1"/>
</dbReference>
<evidence type="ECO:0000313" key="5">
    <source>
        <dbReference type="Proteomes" id="UP000595564"/>
    </source>
</evidence>
<accession>A0A7R6SXQ5</accession>
<dbReference type="InterPro" id="IPR016047">
    <property type="entry name" value="M23ase_b-sheet_dom"/>
</dbReference>
<dbReference type="Proteomes" id="UP000595564">
    <property type="component" value="Chromosome"/>
</dbReference>
<dbReference type="EMBL" id="AP017470">
    <property type="protein sequence ID" value="BBB31741.1"/>
    <property type="molecule type" value="Genomic_DNA"/>
</dbReference>
<organism evidence="4 5">
    <name type="scientific">Thermotomaculum hydrothermale</name>
    <dbReference type="NCBI Taxonomy" id="981385"/>
    <lineage>
        <taxon>Bacteria</taxon>
        <taxon>Pseudomonadati</taxon>
        <taxon>Acidobacteriota</taxon>
        <taxon>Holophagae</taxon>
        <taxon>Thermotomaculales</taxon>
        <taxon>Thermotomaculaceae</taxon>
        <taxon>Thermotomaculum</taxon>
    </lineage>
</organism>
<feature type="transmembrane region" description="Helical" evidence="2">
    <location>
        <begin position="26"/>
        <end position="50"/>
    </location>
</feature>
<proteinExistence type="predicted"/>
<gene>
    <name evidence="4" type="ORF">TTHT_0094</name>
</gene>
<keyword evidence="2" id="KW-1133">Transmembrane helix</keyword>
<dbReference type="AlphaFoldDB" id="A0A7R6SXQ5"/>
<reference evidence="4 5" key="1">
    <citation type="journal article" date="2012" name="Extremophiles">
        <title>Thermotomaculum hydrothermale gen. nov., sp. nov., a novel heterotrophic thermophile within the phylum Acidobacteria from a deep-sea hydrothermal vent chimney in the Southern Okinawa Trough.</title>
        <authorList>
            <person name="Izumi H."/>
            <person name="Nunoura T."/>
            <person name="Miyazaki M."/>
            <person name="Mino S."/>
            <person name="Toki T."/>
            <person name="Takai K."/>
            <person name="Sako Y."/>
            <person name="Sawabe T."/>
            <person name="Nakagawa S."/>
        </authorList>
    </citation>
    <scope>NUCLEOTIDE SEQUENCE [LARGE SCALE GENOMIC DNA]</scope>
    <source>
        <strain evidence="4 5">AC55</strain>
    </source>
</reference>
<keyword evidence="5" id="KW-1185">Reference proteome</keyword>
<dbReference type="GO" id="GO:0004222">
    <property type="term" value="F:metalloendopeptidase activity"/>
    <property type="evidence" value="ECO:0007669"/>
    <property type="project" value="TreeGrafter"/>
</dbReference>
<sequence length="294" mass="33049">MKNKYIITIVPADSGKVKKITVSTKGFRFLAVGGAFLVIFFLFLFVHFIYTTAQNQQVARLKQEVEILKEVNAKYQKTADNLEEKLNYFSDKAKKLALLVGADISIDDDPLGIGGSDYVFTPYAEYLNKDLDSMNERAQKLFEGYEKLSKIYKNKNDVLRKTPSIWPVKGFITDGFGYRIDPFTGKRAFHKGIDISARRGTPVVAPADGIVTMAGKTKGYGNFVVINHQNNLETRYGHLRDIFVKRGQIVKRGDVIGTVGNTGRSTGPHLHFEVRVNGKAVNPRDYIVSEIMHF</sequence>
<dbReference type="Pfam" id="PF01551">
    <property type="entry name" value="Peptidase_M23"/>
    <property type="match status" value="1"/>
</dbReference>
<dbReference type="FunFam" id="2.70.70.10:FF:000006">
    <property type="entry name" value="M23 family peptidase"/>
    <property type="match status" value="1"/>
</dbReference>
<protein>
    <submittedName>
        <fullName evidence="4">Peptidase M23</fullName>
    </submittedName>
</protein>
<keyword evidence="1" id="KW-0175">Coiled coil</keyword>
<evidence type="ECO:0000313" key="4">
    <source>
        <dbReference type="EMBL" id="BBB31741.1"/>
    </source>
</evidence>
<keyword evidence="2" id="KW-0812">Transmembrane</keyword>
<evidence type="ECO:0000256" key="2">
    <source>
        <dbReference type="SAM" id="Phobius"/>
    </source>
</evidence>
<dbReference type="CDD" id="cd12797">
    <property type="entry name" value="M23_peptidase"/>
    <property type="match status" value="1"/>
</dbReference>
<name>A0A7R6SXQ5_9BACT</name>
<feature type="coiled-coil region" evidence="1">
    <location>
        <begin position="51"/>
        <end position="92"/>
    </location>
</feature>
<dbReference type="InterPro" id="IPR050570">
    <property type="entry name" value="Cell_wall_metabolism_enzyme"/>
</dbReference>
<dbReference type="Gene3D" id="2.70.70.10">
    <property type="entry name" value="Glucose Permease (Domain IIA)"/>
    <property type="match status" value="1"/>
</dbReference>
<evidence type="ECO:0000259" key="3">
    <source>
        <dbReference type="Pfam" id="PF01551"/>
    </source>
</evidence>
<dbReference type="PANTHER" id="PTHR21666">
    <property type="entry name" value="PEPTIDASE-RELATED"/>
    <property type="match status" value="1"/>
</dbReference>
<evidence type="ECO:0000256" key="1">
    <source>
        <dbReference type="SAM" id="Coils"/>
    </source>
</evidence>
<dbReference type="SUPFAM" id="SSF51261">
    <property type="entry name" value="Duplicated hybrid motif"/>
    <property type="match status" value="1"/>
</dbReference>
<keyword evidence="2" id="KW-0472">Membrane</keyword>
<dbReference type="InterPro" id="IPR011055">
    <property type="entry name" value="Dup_hybrid_motif"/>
</dbReference>
<feature type="domain" description="M23ase beta-sheet core" evidence="3">
    <location>
        <begin position="189"/>
        <end position="283"/>
    </location>
</feature>